<dbReference type="EMBL" id="CALTRL010000952">
    <property type="protein sequence ID" value="CAH7670180.1"/>
    <property type="molecule type" value="Genomic_DNA"/>
</dbReference>
<evidence type="ECO:0000313" key="1">
    <source>
        <dbReference type="EMBL" id="CAH7670180.1"/>
    </source>
</evidence>
<protein>
    <submittedName>
        <fullName evidence="1">Uncharacterized protein</fullName>
    </submittedName>
</protein>
<reference evidence="1" key="1">
    <citation type="submission" date="2022-06" db="EMBL/GenBank/DDBJ databases">
        <authorList>
            <consortium name="SYNGENTA / RWTH Aachen University"/>
        </authorList>
    </citation>
    <scope>NUCLEOTIDE SEQUENCE</scope>
</reference>
<sequence>MATRHNKLLDLSGKKATGATQLGASRILIFGRNKQSGSRVILRLRDALAAYLSSDIKQQFEFLQDYLFSIKAIAEAANEIKQKVGSNGFYYLVMTQGGMPNGLYDENSDGLAKLFVVQEQNSKLYKFMISVLSPGYDFSELDIDNLSLKNLHLTNPWRASFIIRFLFPLQQLGLSLAPILNKTIANSPFSYSDIPIFFVANPNSKKFDGYFFNERLKNIEPSNNAKDPTMQQTIFQKFKSLLE</sequence>
<proteinExistence type="predicted"/>
<organism evidence="1 2">
    <name type="scientific">Phakopsora pachyrhizi</name>
    <name type="common">Asian soybean rust disease fungus</name>
    <dbReference type="NCBI Taxonomy" id="170000"/>
    <lineage>
        <taxon>Eukaryota</taxon>
        <taxon>Fungi</taxon>
        <taxon>Dikarya</taxon>
        <taxon>Basidiomycota</taxon>
        <taxon>Pucciniomycotina</taxon>
        <taxon>Pucciniomycetes</taxon>
        <taxon>Pucciniales</taxon>
        <taxon>Phakopsoraceae</taxon>
        <taxon>Phakopsora</taxon>
    </lineage>
</organism>
<gene>
    <name evidence="1" type="ORF">PPACK8108_LOCUS4893</name>
</gene>
<evidence type="ECO:0000313" key="2">
    <source>
        <dbReference type="Proteomes" id="UP001153365"/>
    </source>
</evidence>
<dbReference type="Proteomes" id="UP001153365">
    <property type="component" value="Unassembled WGS sequence"/>
</dbReference>
<accession>A0AAV0AR19</accession>
<dbReference type="AlphaFoldDB" id="A0AAV0AR19"/>
<keyword evidence="2" id="KW-1185">Reference proteome</keyword>
<comment type="caution">
    <text evidence="1">The sequence shown here is derived from an EMBL/GenBank/DDBJ whole genome shotgun (WGS) entry which is preliminary data.</text>
</comment>
<name>A0AAV0AR19_PHAPC</name>